<reference evidence="2" key="2">
    <citation type="submission" date="2015-07" db="EMBL/GenBank/DDBJ databases">
        <authorList>
            <person name="Noorani M."/>
        </authorList>
    </citation>
    <scope>NUCLEOTIDE SEQUENCE</scope>
    <source>
        <strain evidence="2">Yugu1</strain>
    </source>
</reference>
<evidence type="ECO:0000313" key="2">
    <source>
        <dbReference type="EMBL" id="RCV09883.1"/>
    </source>
</evidence>
<dbReference type="AlphaFoldDB" id="A0A368PWA4"/>
<dbReference type="PANTHER" id="PTHR35546:SF86">
    <property type="entry name" value="F-BOX ASSOCIATED DOMAIN-CONTAINING PROTEIN"/>
    <property type="match status" value="1"/>
</dbReference>
<dbReference type="PANTHER" id="PTHR35546">
    <property type="entry name" value="F-BOX PROTEIN INTERACTION DOMAIN PROTEIN-RELATED"/>
    <property type="match status" value="1"/>
</dbReference>
<proteinExistence type="predicted"/>
<gene>
    <name evidence="2" type="ORF">SETIT_2G065400v2</name>
</gene>
<dbReference type="EMBL" id="CM003529">
    <property type="protein sequence ID" value="RCV09883.1"/>
    <property type="molecule type" value="Genomic_DNA"/>
</dbReference>
<feature type="domain" description="F-box protein At3g26010-like beta-propeller" evidence="1">
    <location>
        <begin position="111"/>
        <end position="261"/>
    </location>
</feature>
<dbReference type="OrthoDB" id="610180at2759"/>
<dbReference type="InterPro" id="IPR056592">
    <property type="entry name" value="Beta-prop_At3g26010-like"/>
</dbReference>
<dbReference type="Pfam" id="PF24750">
    <property type="entry name" value="b-prop_At3g26010-like"/>
    <property type="match status" value="1"/>
</dbReference>
<protein>
    <recommendedName>
        <fullName evidence="1">F-box protein At3g26010-like beta-propeller domain-containing protein</fullName>
    </recommendedName>
</protein>
<accession>A0A368PWA4</accession>
<evidence type="ECO:0000259" key="1">
    <source>
        <dbReference type="Pfam" id="PF24750"/>
    </source>
</evidence>
<name>A0A368PWA4_SETIT</name>
<reference evidence="2" key="1">
    <citation type="journal article" date="2012" name="Nat. Biotechnol.">
        <title>Reference genome sequence of the model plant Setaria.</title>
        <authorList>
            <person name="Bennetzen J.L."/>
            <person name="Schmutz J."/>
            <person name="Wang H."/>
            <person name="Percifield R."/>
            <person name="Hawkins J."/>
            <person name="Pontaroli A.C."/>
            <person name="Estep M."/>
            <person name="Feng L."/>
            <person name="Vaughn J.N."/>
            <person name="Grimwood J."/>
            <person name="Jenkins J."/>
            <person name="Barry K."/>
            <person name="Lindquist E."/>
            <person name="Hellsten U."/>
            <person name="Deshpande S."/>
            <person name="Wang X."/>
            <person name="Wu X."/>
            <person name="Mitros T."/>
            <person name="Triplett J."/>
            <person name="Yang X."/>
            <person name="Ye C.Y."/>
            <person name="Mauro-Herrera M."/>
            <person name="Wang L."/>
            <person name="Li P."/>
            <person name="Sharma M."/>
            <person name="Sharma R."/>
            <person name="Ronald P.C."/>
            <person name="Panaud O."/>
            <person name="Kellogg E.A."/>
            <person name="Brutnell T.P."/>
            <person name="Doust A.N."/>
            <person name="Tuskan G.A."/>
            <person name="Rokhsar D."/>
            <person name="Devos K.M."/>
        </authorList>
    </citation>
    <scope>NUCLEOTIDE SEQUENCE [LARGE SCALE GENOMIC DNA]</scope>
    <source>
        <strain evidence="2">Yugu1</strain>
    </source>
</reference>
<organism evidence="2">
    <name type="scientific">Setaria italica</name>
    <name type="common">Foxtail millet</name>
    <name type="synonym">Panicum italicum</name>
    <dbReference type="NCBI Taxonomy" id="4555"/>
    <lineage>
        <taxon>Eukaryota</taxon>
        <taxon>Viridiplantae</taxon>
        <taxon>Streptophyta</taxon>
        <taxon>Embryophyta</taxon>
        <taxon>Tracheophyta</taxon>
        <taxon>Spermatophyta</taxon>
        <taxon>Magnoliopsida</taxon>
        <taxon>Liliopsida</taxon>
        <taxon>Poales</taxon>
        <taxon>Poaceae</taxon>
        <taxon>PACMAD clade</taxon>
        <taxon>Panicoideae</taxon>
        <taxon>Panicodae</taxon>
        <taxon>Paniceae</taxon>
        <taxon>Cenchrinae</taxon>
        <taxon>Setaria</taxon>
    </lineage>
</organism>
<sequence length="441" mass="49730">MADDRQLPNDALVEVAPAMKPLRGGSSFAVSTAQREVHGDPLHRTELPPTLKGFFFCGRNDVDGNGNYDGEETEEDDAPLPYLLPPKKYGQFADLLANSAAPLVDLDPSFSFITKALPGIDHIYLLDSCNGLLLFGHLEDAHNTPETCYVVCNPATEQWVAVPSCGRIDPTRRRSSSIMHTYLLFDPAMSSHFNVVLFWENPLMTTVHAYSSETGAWSGEGQEIGPLELWRYRNANDRFHIHGRCPGAMVDGMLYLIYDRYWILQVDAQGKTQRQITAPGVPQEVDYFSNGVVFIGQSQGRLHCIMEEGDDDVLVQFSLQLNGVAPYEVHSWKSNLGISIWVLQDLDTQEWVLKGRVSYLELFGKRNREGNVDYRVAAMHPDCNLLFFVQHWDCKMVSYDIDSQEVRALDTDFYHDYEITPYVPYVSELFLGVIGGHKLAH</sequence>
<dbReference type="InterPro" id="IPR055290">
    <property type="entry name" value="At3g26010-like"/>
</dbReference>